<dbReference type="EMBL" id="VOSL01000052">
    <property type="protein sequence ID" value="TXD35031.1"/>
    <property type="molecule type" value="Genomic_DNA"/>
</dbReference>
<dbReference type="AlphaFoldDB" id="A0A5C6X1M4"/>
<dbReference type="RefSeq" id="WP_146974667.1">
    <property type="nucleotide sequence ID" value="NZ_VOSL01000052.1"/>
</dbReference>
<dbReference type="OrthoDB" id="5486827at2"/>
<feature type="transmembrane region" description="Helical" evidence="1">
    <location>
        <begin position="6"/>
        <end position="26"/>
    </location>
</feature>
<evidence type="ECO:0000313" key="2">
    <source>
        <dbReference type="EMBL" id="TXD35031.1"/>
    </source>
</evidence>
<dbReference type="PANTHER" id="PTHR34978">
    <property type="entry name" value="POSSIBLE SENSOR-TRANSDUCER PROTEIN BLAR"/>
    <property type="match status" value="1"/>
</dbReference>
<sequence>MNEVYFPLAAVATTFFVVIPLLTLLCRGALAWSRRRTSSWANFGSETTFGWLVAPTLLPILWLTSSALHQSEPGIAADPCLMDHVATTCVDTFMLLGFMLAGIVLTVGLRLWREWPQTPLHRLGDAHELSQRIGLIARNDAYLRSLRIAVVEHSTEPIFTLGLLRPIVVMDACFVRDADASMLRAALLHEYAHITGLDTLRSFMIRLCLSVNPAGSLLQADFARWRSAREALCDTEAVHHGGEPLALAESIVKAARFRCGALLPNAAALCGDNAIALRLRVTLLLDGPPAPVKTLGHIILLLTALAIFGVPHLEGFGLLEHFHFEVERVLHLHQ</sequence>
<organism evidence="2 3">
    <name type="scientific">Lujinxingia vulgaris</name>
    <dbReference type="NCBI Taxonomy" id="2600176"/>
    <lineage>
        <taxon>Bacteria</taxon>
        <taxon>Deltaproteobacteria</taxon>
        <taxon>Bradymonadales</taxon>
        <taxon>Lujinxingiaceae</taxon>
        <taxon>Lujinxingia</taxon>
    </lineage>
</organism>
<accession>A0A5C6X1M4</accession>
<feature type="transmembrane region" description="Helical" evidence="1">
    <location>
        <begin position="47"/>
        <end position="64"/>
    </location>
</feature>
<proteinExistence type="predicted"/>
<reference evidence="2 3" key="1">
    <citation type="submission" date="2019-08" db="EMBL/GenBank/DDBJ databases">
        <title>Bradymonadales sp. TMQ2.</title>
        <authorList>
            <person name="Liang Q."/>
        </authorList>
    </citation>
    <scope>NUCLEOTIDE SEQUENCE [LARGE SCALE GENOMIC DNA]</scope>
    <source>
        <strain evidence="2 3">TMQ2</strain>
    </source>
</reference>
<gene>
    <name evidence="2" type="ORF">FRC96_11640</name>
</gene>
<comment type="caution">
    <text evidence="2">The sequence shown here is derived from an EMBL/GenBank/DDBJ whole genome shotgun (WGS) entry which is preliminary data.</text>
</comment>
<name>A0A5C6X1M4_9DELT</name>
<keyword evidence="1" id="KW-0812">Transmembrane</keyword>
<dbReference type="PANTHER" id="PTHR34978:SF3">
    <property type="entry name" value="SLR0241 PROTEIN"/>
    <property type="match status" value="1"/>
</dbReference>
<keyword evidence="1" id="KW-0472">Membrane</keyword>
<feature type="transmembrane region" description="Helical" evidence="1">
    <location>
        <begin position="92"/>
        <end position="112"/>
    </location>
</feature>
<protein>
    <submittedName>
        <fullName evidence="2">M56 family metallopeptidase</fullName>
    </submittedName>
</protein>
<dbReference type="CDD" id="cd07341">
    <property type="entry name" value="M56_BlaR1_MecR1_like"/>
    <property type="match status" value="1"/>
</dbReference>
<evidence type="ECO:0000313" key="3">
    <source>
        <dbReference type="Proteomes" id="UP000321046"/>
    </source>
</evidence>
<dbReference type="Proteomes" id="UP000321046">
    <property type="component" value="Unassembled WGS sequence"/>
</dbReference>
<dbReference type="InterPro" id="IPR052173">
    <property type="entry name" value="Beta-lactam_resp_regulator"/>
</dbReference>
<keyword evidence="1" id="KW-1133">Transmembrane helix</keyword>
<evidence type="ECO:0000256" key="1">
    <source>
        <dbReference type="SAM" id="Phobius"/>
    </source>
</evidence>